<dbReference type="KEGG" id="cyc:PCC7424_4850"/>
<accession>B7KE89</accession>
<organism evidence="1 2">
    <name type="scientific">Gloeothece citriformis (strain PCC 7424)</name>
    <name type="common">Cyanothece sp. (strain PCC 7424)</name>
    <dbReference type="NCBI Taxonomy" id="65393"/>
    <lineage>
        <taxon>Bacteria</taxon>
        <taxon>Bacillati</taxon>
        <taxon>Cyanobacteriota</taxon>
        <taxon>Cyanophyceae</taxon>
        <taxon>Oscillatoriophycideae</taxon>
        <taxon>Chroococcales</taxon>
        <taxon>Aphanothecaceae</taxon>
        <taxon>Gloeothece</taxon>
        <taxon>Gloeothece citriformis</taxon>
    </lineage>
</organism>
<protein>
    <submittedName>
        <fullName evidence="1">Uncharacterized protein</fullName>
    </submittedName>
</protein>
<evidence type="ECO:0000313" key="2">
    <source>
        <dbReference type="Proteomes" id="UP000002384"/>
    </source>
</evidence>
<proteinExistence type="predicted"/>
<dbReference type="AlphaFoldDB" id="B7KE89"/>
<dbReference type="HOGENOM" id="CLU_2952718_0_0_3"/>
<dbReference type="STRING" id="65393.PCC7424_4850"/>
<dbReference type="EMBL" id="CP001291">
    <property type="protein sequence ID" value="ACK73207.1"/>
    <property type="molecule type" value="Genomic_DNA"/>
</dbReference>
<name>B7KE89_GLOC7</name>
<dbReference type="Proteomes" id="UP000002384">
    <property type="component" value="Chromosome"/>
</dbReference>
<gene>
    <name evidence="1" type="ordered locus">PCC7424_4850</name>
</gene>
<reference evidence="2" key="1">
    <citation type="journal article" date="2011" name="MBio">
        <title>Novel metabolic attributes of the genus Cyanothece, comprising a group of unicellular nitrogen-fixing Cyanobacteria.</title>
        <authorList>
            <person name="Bandyopadhyay A."/>
            <person name="Elvitigala T."/>
            <person name="Welsh E."/>
            <person name="Stockel J."/>
            <person name="Liberton M."/>
            <person name="Min H."/>
            <person name="Sherman L.A."/>
            <person name="Pakrasi H.B."/>
        </authorList>
    </citation>
    <scope>NUCLEOTIDE SEQUENCE [LARGE SCALE GENOMIC DNA]</scope>
    <source>
        <strain evidence="2">PCC 7424</strain>
    </source>
</reference>
<evidence type="ECO:0000313" key="1">
    <source>
        <dbReference type="EMBL" id="ACK73207.1"/>
    </source>
</evidence>
<keyword evidence="2" id="KW-1185">Reference proteome</keyword>
<sequence>MAHIQISDLINQAVDNATERRNRGIKKAGLSDLSPQEMNQINGGKLSEVYRIILGLFFD</sequence>